<sequence>MSTTPTGKAIAKANAGKSVAKAGVKTEAKISAPTKAVAKATTETKILPQTGPVSVAITSAFASIASIFGIRKRKDQMLVQAILN</sequence>
<proteinExistence type="predicted"/>
<organism evidence="2 3">
    <name type="scientific">Candidatus Berkelbacteria bacterium CG_4_9_14_3_um_filter_39_23</name>
    <dbReference type="NCBI Taxonomy" id="1974508"/>
    <lineage>
        <taxon>Bacteria</taxon>
        <taxon>Candidatus Berkelbacteria</taxon>
    </lineage>
</organism>
<dbReference type="Proteomes" id="UP000229421">
    <property type="component" value="Unassembled WGS sequence"/>
</dbReference>
<dbReference type="AlphaFoldDB" id="A0A2M8C5J6"/>
<accession>A0A2M8C5J6</accession>
<evidence type="ECO:0000313" key="2">
    <source>
        <dbReference type="EMBL" id="PJB51439.1"/>
    </source>
</evidence>
<protein>
    <submittedName>
        <fullName evidence="2">Uncharacterized protein</fullName>
    </submittedName>
</protein>
<keyword evidence="1" id="KW-0812">Transmembrane</keyword>
<dbReference type="EMBL" id="PFTZ01000056">
    <property type="protein sequence ID" value="PJB51439.1"/>
    <property type="molecule type" value="Genomic_DNA"/>
</dbReference>
<evidence type="ECO:0000313" key="3">
    <source>
        <dbReference type="Proteomes" id="UP000229421"/>
    </source>
</evidence>
<keyword evidence="1" id="KW-1133">Transmembrane helix</keyword>
<evidence type="ECO:0000256" key="1">
    <source>
        <dbReference type="SAM" id="Phobius"/>
    </source>
</evidence>
<keyword evidence="1" id="KW-0472">Membrane</keyword>
<feature type="transmembrane region" description="Helical" evidence="1">
    <location>
        <begin position="53"/>
        <end position="70"/>
    </location>
</feature>
<gene>
    <name evidence="2" type="ORF">CO101_02090</name>
</gene>
<name>A0A2M8C5J6_9BACT</name>
<comment type="caution">
    <text evidence="2">The sequence shown here is derived from an EMBL/GenBank/DDBJ whole genome shotgun (WGS) entry which is preliminary data.</text>
</comment>
<reference evidence="3" key="1">
    <citation type="submission" date="2017-09" db="EMBL/GenBank/DDBJ databases">
        <title>Depth-based differentiation of microbial function through sediment-hosted aquifers and enrichment of novel symbionts in the deep terrestrial subsurface.</title>
        <authorList>
            <person name="Probst A.J."/>
            <person name="Ladd B."/>
            <person name="Jarett J.K."/>
            <person name="Geller-Mcgrath D.E."/>
            <person name="Sieber C.M.K."/>
            <person name="Emerson J.B."/>
            <person name="Anantharaman K."/>
            <person name="Thomas B.C."/>
            <person name="Malmstrom R."/>
            <person name="Stieglmeier M."/>
            <person name="Klingl A."/>
            <person name="Woyke T."/>
            <person name="Ryan C.M."/>
            <person name="Banfield J.F."/>
        </authorList>
    </citation>
    <scope>NUCLEOTIDE SEQUENCE [LARGE SCALE GENOMIC DNA]</scope>
</reference>